<protein>
    <submittedName>
        <fullName evidence="1">Uncharacterized protein</fullName>
    </submittedName>
</protein>
<dbReference type="AlphaFoldDB" id="A0A2N5ULN0"/>
<organism evidence="1 2">
    <name type="scientific">Puccinia coronata f. sp. avenae</name>
    <dbReference type="NCBI Taxonomy" id="200324"/>
    <lineage>
        <taxon>Eukaryota</taxon>
        <taxon>Fungi</taxon>
        <taxon>Dikarya</taxon>
        <taxon>Basidiomycota</taxon>
        <taxon>Pucciniomycotina</taxon>
        <taxon>Pucciniomycetes</taxon>
        <taxon>Pucciniales</taxon>
        <taxon>Pucciniaceae</taxon>
        <taxon>Puccinia</taxon>
    </lineage>
</organism>
<evidence type="ECO:0000313" key="2">
    <source>
        <dbReference type="Proteomes" id="UP000235388"/>
    </source>
</evidence>
<name>A0A2N5ULN0_9BASI</name>
<dbReference type="EMBL" id="PGCJ01000204">
    <property type="protein sequence ID" value="PLW38668.1"/>
    <property type="molecule type" value="Genomic_DNA"/>
</dbReference>
<reference evidence="1 2" key="1">
    <citation type="submission" date="2017-11" db="EMBL/GenBank/DDBJ databases">
        <title>De novo assembly and phasing of dikaryotic genomes from two isolates of Puccinia coronata f. sp. avenae, the causal agent of oat crown rust.</title>
        <authorList>
            <person name="Miller M.E."/>
            <person name="Zhang Y."/>
            <person name="Omidvar V."/>
            <person name="Sperschneider J."/>
            <person name="Schwessinger B."/>
            <person name="Raley C."/>
            <person name="Palmer J.M."/>
            <person name="Garnica D."/>
            <person name="Upadhyaya N."/>
            <person name="Rathjen J."/>
            <person name="Taylor J.M."/>
            <person name="Park R.F."/>
            <person name="Dodds P.N."/>
            <person name="Hirsch C.D."/>
            <person name="Kianian S.F."/>
            <person name="Figueroa M."/>
        </authorList>
    </citation>
    <scope>NUCLEOTIDE SEQUENCE [LARGE SCALE GENOMIC DNA]</scope>
    <source>
        <strain evidence="1">12NC29</strain>
    </source>
</reference>
<dbReference type="Proteomes" id="UP000235388">
    <property type="component" value="Unassembled WGS sequence"/>
</dbReference>
<comment type="caution">
    <text evidence="1">The sequence shown here is derived from an EMBL/GenBank/DDBJ whole genome shotgun (WGS) entry which is preliminary data.</text>
</comment>
<evidence type="ECO:0000313" key="1">
    <source>
        <dbReference type="EMBL" id="PLW38668.1"/>
    </source>
</evidence>
<sequence>MVAVLPVATPAPGNQGTVLVGQDNLLAMGWCLLKLQRTSAQWFGTLPLGPHKHAHRVLADNLWISKGIGYGLWDLGYTGGTQDYLAFLVFSLEML</sequence>
<proteinExistence type="predicted"/>
<accession>A0A2N5ULN0</accession>
<keyword evidence="2" id="KW-1185">Reference proteome</keyword>
<gene>
    <name evidence="1" type="ORF">PCANC_16035</name>
</gene>